<dbReference type="PANTHER" id="PTHR14540:SF2">
    <property type="entry name" value="INTEGRATOR COMPLEX SUBUNIT 15"/>
    <property type="match status" value="1"/>
</dbReference>
<dbReference type="InterPro" id="IPR010876">
    <property type="entry name" value="C1orf43"/>
</dbReference>
<name>A0AAV6USB0_9ARAC</name>
<evidence type="ECO:0000313" key="1">
    <source>
        <dbReference type="EMBL" id="KAG8186692.1"/>
    </source>
</evidence>
<reference evidence="1 2" key="1">
    <citation type="journal article" date="2022" name="Nat. Ecol. Evol.">
        <title>A masculinizing supergene underlies an exaggerated male reproductive morph in a spider.</title>
        <authorList>
            <person name="Hendrickx F."/>
            <person name="De Corte Z."/>
            <person name="Sonet G."/>
            <person name="Van Belleghem S.M."/>
            <person name="Kostlbacher S."/>
            <person name="Vangestel C."/>
        </authorList>
    </citation>
    <scope>NUCLEOTIDE SEQUENCE [LARGE SCALE GENOMIC DNA]</scope>
    <source>
        <strain evidence="1">W744_W776</strain>
    </source>
</reference>
<dbReference type="PANTHER" id="PTHR14540">
    <property type="entry name" value="INTEGRATOR COMPLEX SUBUNIT 15"/>
    <property type="match status" value="1"/>
</dbReference>
<proteinExistence type="predicted"/>
<dbReference type="AlphaFoldDB" id="A0AAV6USB0"/>
<dbReference type="InterPro" id="IPR027844">
    <property type="entry name" value="INTS15"/>
</dbReference>
<comment type="caution">
    <text evidence="1">The sequence shown here is derived from an EMBL/GenBank/DDBJ whole genome shotgun (WGS) entry which is preliminary data.</text>
</comment>
<sequence length="545" mass="62625">MDFPSVIPEALRHMQKLFLPNCASQQVGLMKEISEEFVFFEVDKWGNTRNQKLPPIKELQIVERISWYFRQPENDQKMATFQFLFPFGSKILENRLPALGKLLSLAIATDNGNVLTYIGTWMQLCTCVSDYSAFIARAVVREHIKPSSTNERMKTLPLISPVFCASLISAITNMYLTSCPPDHIIHLILDWINAVPSLCFSPFKLSIPSTFNFPGPQTPIPGLMFWCILSPLYKEASETSKACDTDDKTFSSLLLALLQCMTKSTSGRDPAWCEAVSVTSIIVIGETLNKMRYISKDRLDTSLDRFAMCVEVALTTNCLHVQPEKLGKLFKHCLQLPYNRALKIVLTKWSAKKLFTIGSGAPKSMAREIERRLEVINRLRCEPWLLSESMKSQFEDENLVPHISPPHIYRMKVVDDVNQLCSFIKSESVARSRHSQEDVLQYFVRLHKHNLFRNLDIQILYKFLALYEHARYQPEEFSFEQYHEFSELLQVIKEDIIQSPRKKKRSFNISKPCEESEQADESTKPLLIKNFSPIGSQKFTHETAV</sequence>
<dbReference type="Proteomes" id="UP000827092">
    <property type="component" value="Unassembled WGS sequence"/>
</dbReference>
<protein>
    <submittedName>
        <fullName evidence="1">Uncharacterized protein</fullName>
    </submittedName>
</protein>
<dbReference type="Pfam" id="PF14964">
    <property type="entry name" value="INTS15"/>
    <property type="match status" value="1"/>
</dbReference>
<dbReference type="Pfam" id="PF07406">
    <property type="entry name" value="NICE-3"/>
    <property type="match status" value="1"/>
</dbReference>
<keyword evidence="2" id="KW-1185">Reference proteome</keyword>
<dbReference type="EMBL" id="JAFNEN010000294">
    <property type="protein sequence ID" value="KAG8186692.1"/>
    <property type="molecule type" value="Genomic_DNA"/>
</dbReference>
<gene>
    <name evidence="1" type="ORF">JTE90_014764</name>
</gene>
<evidence type="ECO:0000313" key="2">
    <source>
        <dbReference type="Proteomes" id="UP000827092"/>
    </source>
</evidence>
<organism evidence="1 2">
    <name type="scientific">Oedothorax gibbosus</name>
    <dbReference type="NCBI Taxonomy" id="931172"/>
    <lineage>
        <taxon>Eukaryota</taxon>
        <taxon>Metazoa</taxon>
        <taxon>Ecdysozoa</taxon>
        <taxon>Arthropoda</taxon>
        <taxon>Chelicerata</taxon>
        <taxon>Arachnida</taxon>
        <taxon>Araneae</taxon>
        <taxon>Araneomorphae</taxon>
        <taxon>Entelegynae</taxon>
        <taxon>Araneoidea</taxon>
        <taxon>Linyphiidae</taxon>
        <taxon>Erigoninae</taxon>
        <taxon>Oedothorax</taxon>
    </lineage>
</organism>
<accession>A0AAV6USB0</accession>